<feature type="transmembrane region" description="Helical" evidence="1">
    <location>
        <begin position="153"/>
        <end position="175"/>
    </location>
</feature>
<keyword evidence="1" id="KW-1133">Transmembrane helix</keyword>
<evidence type="ECO:0000313" key="2">
    <source>
        <dbReference type="EMBL" id="KAK7246230.1"/>
    </source>
</evidence>
<keyword evidence="1" id="KW-0472">Membrane</keyword>
<name>A0AAN9E4X2_CROPI</name>
<comment type="caution">
    <text evidence="2">The sequence shown here is derived from an EMBL/GenBank/DDBJ whole genome shotgun (WGS) entry which is preliminary data.</text>
</comment>
<evidence type="ECO:0000313" key="3">
    <source>
        <dbReference type="Proteomes" id="UP001372338"/>
    </source>
</evidence>
<sequence length="220" mass="25106">MKEVPKRQVIKEPELRECHQMRAHEASNGGVPLEVHKLNGIRNGVSSAPETGHFSTTRNPHDGKNGILLRQQQCHGDLSQAAPTPGVSGHQKQHVHSHILPPNAVKKSSFIFQVASALLFDCVNTWLTRCYFLPPPPSSTVKPRKQKVRAIQILILILFLFLILSSSSSSSYYYYYFNFNHHYKYIILFPHLFILNQKFPFHQPPPFPTHFASLPNFLVF</sequence>
<protein>
    <submittedName>
        <fullName evidence="2">Uncharacterized protein</fullName>
    </submittedName>
</protein>
<dbReference type="EMBL" id="JAYWIO010000008">
    <property type="protein sequence ID" value="KAK7246230.1"/>
    <property type="molecule type" value="Genomic_DNA"/>
</dbReference>
<keyword evidence="3" id="KW-1185">Reference proteome</keyword>
<proteinExistence type="predicted"/>
<dbReference type="AlphaFoldDB" id="A0AAN9E4X2"/>
<accession>A0AAN9E4X2</accession>
<reference evidence="2 3" key="1">
    <citation type="submission" date="2024-01" db="EMBL/GenBank/DDBJ databases">
        <title>The genomes of 5 underutilized Papilionoideae crops provide insights into root nodulation and disease resistanc.</title>
        <authorList>
            <person name="Yuan L."/>
        </authorList>
    </citation>
    <scope>NUCLEOTIDE SEQUENCE [LARGE SCALE GENOMIC DNA]</scope>
    <source>
        <strain evidence="2">ZHUSHIDOU_FW_LH</strain>
        <tissue evidence="2">Leaf</tissue>
    </source>
</reference>
<organism evidence="2 3">
    <name type="scientific">Crotalaria pallida</name>
    <name type="common">Smooth rattlebox</name>
    <name type="synonym">Crotalaria striata</name>
    <dbReference type="NCBI Taxonomy" id="3830"/>
    <lineage>
        <taxon>Eukaryota</taxon>
        <taxon>Viridiplantae</taxon>
        <taxon>Streptophyta</taxon>
        <taxon>Embryophyta</taxon>
        <taxon>Tracheophyta</taxon>
        <taxon>Spermatophyta</taxon>
        <taxon>Magnoliopsida</taxon>
        <taxon>eudicotyledons</taxon>
        <taxon>Gunneridae</taxon>
        <taxon>Pentapetalae</taxon>
        <taxon>rosids</taxon>
        <taxon>fabids</taxon>
        <taxon>Fabales</taxon>
        <taxon>Fabaceae</taxon>
        <taxon>Papilionoideae</taxon>
        <taxon>50 kb inversion clade</taxon>
        <taxon>genistoids sensu lato</taxon>
        <taxon>core genistoids</taxon>
        <taxon>Crotalarieae</taxon>
        <taxon>Crotalaria</taxon>
    </lineage>
</organism>
<dbReference type="Proteomes" id="UP001372338">
    <property type="component" value="Unassembled WGS sequence"/>
</dbReference>
<evidence type="ECO:0000256" key="1">
    <source>
        <dbReference type="SAM" id="Phobius"/>
    </source>
</evidence>
<keyword evidence="1" id="KW-0812">Transmembrane</keyword>
<gene>
    <name evidence="2" type="ORF">RIF29_41090</name>
</gene>